<dbReference type="PANTHER" id="PTHR35529">
    <property type="entry name" value="MANGANESE EFFLUX PUMP MNTP-RELATED"/>
    <property type="match status" value="1"/>
</dbReference>
<feature type="transmembrane region" description="Helical" evidence="8">
    <location>
        <begin position="135"/>
        <end position="156"/>
    </location>
</feature>
<keyword evidence="7 8" id="KW-0464">Manganese</keyword>
<feature type="transmembrane region" description="Helical" evidence="8">
    <location>
        <begin position="6"/>
        <end position="27"/>
    </location>
</feature>
<evidence type="ECO:0000313" key="10">
    <source>
        <dbReference type="Proteomes" id="UP000704467"/>
    </source>
</evidence>
<dbReference type="InterPro" id="IPR003810">
    <property type="entry name" value="Mntp/YtaF"/>
</dbReference>
<dbReference type="Pfam" id="PF02659">
    <property type="entry name" value="Mntp"/>
    <property type="match status" value="1"/>
</dbReference>
<keyword evidence="1 8" id="KW-0813">Transport</keyword>
<comment type="subcellular location">
    <subcellularLocation>
        <location evidence="8">Cell membrane</location>
        <topology evidence="8">Multi-pass membrane protein</topology>
    </subcellularLocation>
</comment>
<dbReference type="EMBL" id="JAAVLN010000002">
    <property type="protein sequence ID" value="NKC03875.1"/>
    <property type="molecule type" value="Genomic_DNA"/>
</dbReference>
<evidence type="ECO:0000256" key="3">
    <source>
        <dbReference type="ARBA" id="ARBA00022692"/>
    </source>
</evidence>
<evidence type="ECO:0000256" key="8">
    <source>
        <dbReference type="HAMAP-Rule" id="MF_01521"/>
    </source>
</evidence>
<evidence type="ECO:0000313" key="9">
    <source>
        <dbReference type="EMBL" id="NKC03875.1"/>
    </source>
</evidence>
<comment type="caution">
    <text evidence="9">The sequence shown here is derived from an EMBL/GenBank/DDBJ whole genome shotgun (WGS) entry which is preliminary data.</text>
</comment>
<dbReference type="HAMAP" id="MF_01521">
    <property type="entry name" value="MntP_pump"/>
    <property type="match status" value="1"/>
</dbReference>
<keyword evidence="4 8" id="KW-1133">Transmembrane helix</keyword>
<accession>A0ABX1DST6</accession>
<evidence type="ECO:0000256" key="7">
    <source>
        <dbReference type="ARBA" id="ARBA00023211"/>
    </source>
</evidence>
<feature type="transmembrane region" description="Helical" evidence="8">
    <location>
        <begin position="39"/>
        <end position="59"/>
    </location>
</feature>
<evidence type="ECO:0000256" key="6">
    <source>
        <dbReference type="ARBA" id="ARBA00023136"/>
    </source>
</evidence>
<comment type="function">
    <text evidence="8">Probably functions as a manganese efflux pump.</text>
</comment>
<evidence type="ECO:0000256" key="4">
    <source>
        <dbReference type="ARBA" id="ARBA00022989"/>
    </source>
</evidence>
<dbReference type="InterPro" id="IPR022929">
    <property type="entry name" value="Put_MntP"/>
</dbReference>
<feature type="transmembrane region" description="Helical" evidence="8">
    <location>
        <begin position="103"/>
        <end position="129"/>
    </location>
</feature>
<evidence type="ECO:0000256" key="1">
    <source>
        <dbReference type="ARBA" id="ARBA00022448"/>
    </source>
</evidence>
<evidence type="ECO:0000256" key="2">
    <source>
        <dbReference type="ARBA" id="ARBA00022475"/>
    </source>
</evidence>
<keyword evidence="10" id="KW-1185">Reference proteome</keyword>
<sequence length="191" mass="19861">MSPITVFFLSVSMSVDAFAVSVGRGTALNRPRLSEALRTGIVFGVVEAITPFLGWVAGILASDWVSQIDHWLAFGLLSAVGLHMLYTVIWPKDDDADERPQGGSFLVLLATAVGTSIDAMAVGLSLAFLGIGLQGIIAISLAIGCATFIMSTMGLMIGKVIGAKFGKFAEVAAAVVLCALGTSILFEHLSA</sequence>
<dbReference type="Proteomes" id="UP000704467">
    <property type="component" value="Unassembled WGS sequence"/>
</dbReference>
<organism evidence="9 10">
    <name type="scientific">Brucella haematophila</name>
    <dbReference type="NCBI Taxonomy" id="419474"/>
    <lineage>
        <taxon>Bacteria</taxon>
        <taxon>Pseudomonadati</taxon>
        <taxon>Pseudomonadota</taxon>
        <taxon>Alphaproteobacteria</taxon>
        <taxon>Hyphomicrobiales</taxon>
        <taxon>Brucellaceae</taxon>
        <taxon>Brucella/Ochrobactrum group</taxon>
        <taxon>Brucella</taxon>
    </lineage>
</organism>
<reference evidence="9 10" key="1">
    <citation type="submission" date="2020-03" db="EMBL/GenBank/DDBJ databases">
        <title>Whole genome sequencing of clinical and environmental type strains of Ochrobactrum.</title>
        <authorList>
            <person name="Dharne M."/>
        </authorList>
    </citation>
    <scope>NUCLEOTIDE SEQUENCE [LARGE SCALE GENOMIC DNA]</scope>
    <source>
        <strain evidence="9 10">CIP 109452</strain>
    </source>
</reference>
<protein>
    <recommendedName>
        <fullName evidence="8">Putative manganese efflux pump MntP</fullName>
    </recommendedName>
</protein>
<dbReference type="PANTHER" id="PTHR35529:SF1">
    <property type="entry name" value="MANGANESE EFFLUX PUMP MNTP-RELATED"/>
    <property type="match status" value="1"/>
</dbReference>
<keyword evidence="2 8" id="KW-1003">Cell membrane</keyword>
<gene>
    <name evidence="8" type="primary">mntP</name>
    <name evidence="9" type="ORF">HED55_13175</name>
</gene>
<name>A0ABX1DST6_9HYPH</name>
<evidence type="ECO:0000256" key="5">
    <source>
        <dbReference type="ARBA" id="ARBA00023065"/>
    </source>
</evidence>
<comment type="similarity">
    <text evidence="8">Belongs to the MntP (TC 9.B.29) family.</text>
</comment>
<feature type="transmembrane region" description="Helical" evidence="8">
    <location>
        <begin position="168"/>
        <end position="186"/>
    </location>
</feature>
<feature type="transmembrane region" description="Helical" evidence="8">
    <location>
        <begin position="71"/>
        <end position="91"/>
    </location>
</feature>
<dbReference type="RefSeq" id="WP_138786245.1">
    <property type="nucleotide sequence ID" value="NZ_JBHEEQ010000009.1"/>
</dbReference>
<keyword evidence="3 8" id="KW-0812">Transmembrane</keyword>
<proteinExistence type="inferred from homology"/>
<keyword evidence="5 8" id="KW-0406">Ion transport</keyword>
<keyword evidence="6 8" id="KW-0472">Membrane</keyword>